<feature type="transmembrane region" description="Helical" evidence="1">
    <location>
        <begin position="37"/>
        <end position="57"/>
    </location>
</feature>
<dbReference type="EMBL" id="CAJNRD030001117">
    <property type="protein sequence ID" value="CAG5076654.1"/>
    <property type="molecule type" value="Genomic_DNA"/>
</dbReference>
<dbReference type="GO" id="GO:0005886">
    <property type="term" value="C:plasma membrane"/>
    <property type="evidence" value="ECO:0007669"/>
    <property type="project" value="TreeGrafter"/>
</dbReference>
<keyword evidence="1" id="KW-0812">Transmembrane</keyword>
<name>A0A8J2EC44_COTCN</name>
<dbReference type="GO" id="GO:0005789">
    <property type="term" value="C:endoplasmic reticulum membrane"/>
    <property type="evidence" value="ECO:0007669"/>
    <property type="project" value="TreeGrafter"/>
</dbReference>
<comment type="caution">
    <text evidence="2">The sequence shown here is derived from an EMBL/GenBank/DDBJ whole genome shotgun (WGS) entry which is preliminary data.</text>
</comment>
<evidence type="ECO:0000313" key="3">
    <source>
        <dbReference type="Proteomes" id="UP000786811"/>
    </source>
</evidence>
<proteinExistence type="predicted"/>
<organism evidence="2 3">
    <name type="scientific">Cotesia congregata</name>
    <name type="common">Parasitoid wasp</name>
    <name type="synonym">Apanteles congregatus</name>
    <dbReference type="NCBI Taxonomy" id="51543"/>
    <lineage>
        <taxon>Eukaryota</taxon>
        <taxon>Metazoa</taxon>
        <taxon>Ecdysozoa</taxon>
        <taxon>Arthropoda</taxon>
        <taxon>Hexapoda</taxon>
        <taxon>Insecta</taxon>
        <taxon>Pterygota</taxon>
        <taxon>Neoptera</taxon>
        <taxon>Endopterygota</taxon>
        <taxon>Hymenoptera</taxon>
        <taxon>Apocrita</taxon>
        <taxon>Ichneumonoidea</taxon>
        <taxon>Braconidae</taxon>
        <taxon>Microgastrinae</taxon>
        <taxon>Cotesia</taxon>
    </lineage>
</organism>
<gene>
    <name evidence="2" type="ORF">HICCMSTLAB_LOCUS2243</name>
</gene>
<sequence>MAGLGPVIPSVAGNTAPLPITSISLGSTQKKSWIRRVAPCLAFLAAFSSAMALLLIWSEAAALRRQAFDANMTKDYVLRSVSMDNPQLVAYIREVQFKRATHQFNFNVSETGEEKSLVALLQGKRNGVYLEYINRPGAVFTTSWLESKYGWRGVLVLTDFRSFFETCKSSKNPATRVIHACLSTDKDTKEGPNSIIFSDEGLPTMRLKCFPLYSVLLAYNHTNIDYLNLDSTDISDIQVLDTLPWDKVQINFLSIRWSDNHTKAEFEDLVNKLKVRKYRFLQPTDTGKLIFMYSRIQSDKCQSFLNIS</sequence>
<dbReference type="AlphaFoldDB" id="A0A8J2EC44"/>
<dbReference type="OrthoDB" id="6357215at2759"/>
<reference evidence="2" key="1">
    <citation type="submission" date="2021-04" db="EMBL/GenBank/DDBJ databases">
        <authorList>
            <person name="Chebbi M.A.C M."/>
        </authorList>
    </citation>
    <scope>NUCLEOTIDE SEQUENCE</scope>
</reference>
<keyword evidence="3" id="KW-1185">Reference proteome</keyword>
<dbReference type="PANTHER" id="PTHR34009">
    <property type="entry name" value="PROTEIN STAR"/>
    <property type="match status" value="1"/>
</dbReference>
<dbReference type="GO" id="GO:0006888">
    <property type="term" value="P:endoplasmic reticulum to Golgi vesicle-mediated transport"/>
    <property type="evidence" value="ECO:0007669"/>
    <property type="project" value="TreeGrafter"/>
</dbReference>
<dbReference type="GO" id="GO:0031902">
    <property type="term" value="C:late endosome membrane"/>
    <property type="evidence" value="ECO:0007669"/>
    <property type="project" value="TreeGrafter"/>
</dbReference>
<dbReference type="GO" id="GO:0005794">
    <property type="term" value="C:Golgi apparatus"/>
    <property type="evidence" value="ECO:0007669"/>
    <property type="project" value="TreeGrafter"/>
</dbReference>
<evidence type="ECO:0000313" key="2">
    <source>
        <dbReference type="EMBL" id="CAG5076654.1"/>
    </source>
</evidence>
<evidence type="ECO:0000256" key="1">
    <source>
        <dbReference type="SAM" id="Phobius"/>
    </source>
</evidence>
<keyword evidence="1" id="KW-0472">Membrane</keyword>
<dbReference type="InterPro" id="IPR053202">
    <property type="entry name" value="EGF_Rcpt_Signaling_Reg"/>
</dbReference>
<accession>A0A8J2EC44</accession>
<protein>
    <submittedName>
        <fullName evidence="2">Similar to S: Protein Star (Drosophila melanogaster)</fullName>
    </submittedName>
</protein>
<feature type="non-terminal residue" evidence="2">
    <location>
        <position position="1"/>
    </location>
</feature>
<dbReference type="Proteomes" id="UP000786811">
    <property type="component" value="Unassembled WGS sequence"/>
</dbReference>
<dbReference type="PANTHER" id="PTHR34009:SF2">
    <property type="entry name" value="PROTEIN STAR"/>
    <property type="match status" value="1"/>
</dbReference>
<dbReference type="GO" id="GO:0016197">
    <property type="term" value="P:endosomal transport"/>
    <property type="evidence" value="ECO:0007669"/>
    <property type="project" value="TreeGrafter"/>
</dbReference>
<keyword evidence="1" id="KW-1133">Transmembrane helix</keyword>